<dbReference type="NCBIfam" id="TIGR02385">
    <property type="entry name" value="RelE_StbE"/>
    <property type="match status" value="1"/>
</dbReference>
<dbReference type="InterPro" id="IPR007712">
    <property type="entry name" value="RelE/ParE_toxin"/>
</dbReference>
<keyword evidence="7" id="KW-1185">Reference proteome</keyword>
<dbReference type="Pfam" id="PF15738">
    <property type="entry name" value="YafQ_toxin"/>
    <property type="match status" value="1"/>
</dbReference>
<evidence type="ECO:0000313" key="3">
    <source>
        <dbReference type="EMBL" id="MDI4510498.1"/>
    </source>
</evidence>
<dbReference type="GO" id="GO:0006402">
    <property type="term" value="P:mRNA catabolic process"/>
    <property type="evidence" value="ECO:0007669"/>
    <property type="project" value="TreeGrafter"/>
</dbReference>
<organism evidence="5 7">
    <name type="scientific">Faucicola osloensis</name>
    <name type="common">Moraxella osloensis</name>
    <dbReference type="NCBI Taxonomy" id="34062"/>
    <lineage>
        <taxon>Bacteria</taxon>
        <taxon>Pseudomonadati</taxon>
        <taxon>Pseudomonadota</taxon>
        <taxon>Gammaproteobacteria</taxon>
        <taxon>Moraxellales</taxon>
        <taxon>Moraxellaceae</taxon>
        <taxon>Faucicola</taxon>
    </lineage>
</organism>
<dbReference type="InterPro" id="IPR035093">
    <property type="entry name" value="RelE/ParE_toxin_dom_sf"/>
</dbReference>
<dbReference type="GeneID" id="35778233"/>
<dbReference type="Proteomes" id="UP000255230">
    <property type="component" value="Unassembled WGS sequence"/>
</dbReference>
<evidence type="ECO:0000313" key="5">
    <source>
        <dbReference type="EMBL" id="STY98332.1"/>
    </source>
</evidence>
<accession>A0A0X8K6Z8</accession>
<protein>
    <submittedName>
        <fullName evidence="3">Type II toxin-antitoxin system YafQ family toxin</fullName>
    </submittedName>
    <submittedName>
        <fullName evidence="5">mRNA interferase YafQ</fullName>
        <ecNumber evidence="5">3.1.-.-</ecNumber>
    </submittedName>
</protein>
<dbReference type="AlphaFoldDB" id="A0A0X8K6Z8"/>
<evidence type="ECO:0000256" key="1">
    <source>
        <dbReference type="ARBA" id="ARBA00022649"/>
    </source>
</evidence>
<dbReference type="PANTHER" id="PTHR40588:SF1">
    <property type="entry name" value="MRNA INTERFERASE TOXIN YAFQ"/>
    <property type="match status" value="1"/>
</dbReference>
<dbReference type="SUPFAM" id="SSF143011">
    <property type="entry name" value="RelE-like"/>
    <property type="match status" value="1"/>
</dbReference>
<dbReference type="EMBL" id="UGPY01000001">
    <property type="protein sequence ID" value="STY98332.1"/>
    <property type="molecule type" value="Genomic_DNA"/>
</dbReference>
<keyword evidence="5" id="KW-0378">Hydrolase</keyword>
<dbReference type="KEGG" id="mos:AXE82_07480"/>
<dbReference type="InterPro" id="IPR004386">
    <property type="entry name" value="Toxin_YafQ-like"/>
</dbReference>
<keyword evidence="1" id="KW-1277">Toxin-antitoxin system</keyword>
<reference evidence="3" key="3">
    <citation type="submission" date="2019-04" db="EMBL/GenBank/DDBJ databases">
        <title>Moraxella osloensis CCUG 73412, isolated from corneal scrapings as causative agent of keratitis.</title>
        <authorList>
            <person name="Connolly G."/>
            <person name="Jaen-Luchoro D."/>
            <person name="Pinyeiro-Iglesias B."/>
            <person name="Curry A."/>
            <person name="Knowles S."/>
            <person name="Moore E.R.B."/>
        </authorList>
    </citation>
    <scope>NUCLEOTIDE SEQUENCE</scope>
    <source>
        <strain evidence="3">CCUG 73412</strain>
    </source>
</reference>
<dbReference type="GO" id="GO:0006415">
    <property type="term" value="P:translational termination"/>
    <property type="evidence" value="ECO:0007669"/>
    <property type="project" value="TreeGrafter"/>
</dbReference>
<feature type="active site" description="Proton donor" evidence="2">
    <location>
        <position position="104"/>
    </location>
</feature>
<reference evidence="5 7" key="2">
    <citation type="submission" date="2018-06" db="EMBL/GenBank/DDBJ databases">
        <authorList>
            <consortium name="Pathogen Informatics"/>
            <person name="Doyle S."/>
        </authorList>
    </citation>
    <scope>NUCLEOTIDE SEQUENCE [LARGE SCALE GENOMIC DNA]</scope>
    <source>
        <strain evidence="5 7">NCTC10465</strain>
    </source>
</reference>
<dbReference type="RefSeq" id="WP_062333171.1">
    <property type="nucleotide sequence ID" value="NZ_CBCRZU010000008.1"/>
</dbReference>
<evidence type="ECO:0000313" key="7">
    <source>
        <dbReference type="Proteomes" id="UP000255230"/>
    </source>
</evidence>
<proteinExistence type="predicted"/>
<evidence type="ECO:0000256" key="2">
    <source>
        <dbReference type="PIRSR" id="PIRSR006156-1"/>
    </source>
</evidence>
<dbReference type="EMBL" id="SSCJ01000009">
    <property type="protein sequence ID" value="MDI4510498.1"/>
    <property type="molecule type" value="Genomic_DNA"/>
</dbReference>
<dbReference type="PIRSF" id="PIRSF006156">
    <property type="entry name" value="YafQ"/>
    <property type="match status" value="1"/>
</dbReference>
<dbReference type="Gene3D" id="3.30.2310.20">
    <property type="entry name" value="RelE-like"/>
    <property type="match status" value="1"/>
</dbReference>
<dbReference type="GO" id="GO:0004521">
    <property type="term" value="F:RNA endonuclease activity"/>
    <property type="evidence" value="ECO:0007669"/>
    <property type="project" value="TreeGrafter"/>
</dbReference>
<dbReference type="EMBL" id="PKJS01000008">
    <property type="protein sequence ID" value="PKZ68661.1"/>
    <property type="molecule type" value="Genomic_DNA"/>
</dbReference>
<evidence type="ECO:0000313" key="6">
    <source>
        <dbReference type="Proteomes" id="UP000234914"/>
    </source>
</evidence>
<dbReference type="EC" id="3.1.-.-" evidence="5"/>
<dbReference type="PANTHER" id="PTHR40588">
    <property type="entry name" value="MRNA INTERFERASE TOXIN YAFQ"/>
    <property type="match status" value="1"/>
</dbReference>
<sequence>MPSKKPINSKRTNLPRASDFTKDFLNDWQRLVKTGRYDMVRLKEVMLLLIANNEPLGAEWKDHELKGNWAGFRELHVGGDFLLIYKIQTITKFETVYFTRAGTHSELFE</sequence>
<dbReference type="GO" id="GO:0016787">
    <property type="term" value="F:hydrolase activity"/>
    <property type="evidence" value="ECO:0007669"/>
    <property type="project" value="UniProtKB-KW"/>
</dbReference>
<gene>
    <name evidence="5" type="primary">yafQ_1</name>
    <name evidence="4" type="ORF">CYJ96_07235</name>
    <name evidence="3" type="ORF">E6P75_09795</name>
    <name evidence="5" type="ORF">NCTC10465_02142</name>
</gene>
<evidence type="ECO:0000313" key="4">
    <source>
        <dbReference type="EMBL" id="PKZ68661.1"/>
    </source>
</evidence>
<reference evidence="4 6" key="1">
    <citation type="submission" date="2017-12" db="EMBL/GenBank/DDBJ databases">
        <title>Phylogenetic diversity of female urinary microbiome.</title>
        <authorList>
            <person name="Thomas-White K."/>
            <person name="Wolfe A.J."/>
        </authorList>
    </citation>
    <scope>NUCLEOTIDE SEQUENCE [LARGE SCALE GENOMIC DNA]</scope>
    <source>
        <strain evidence="4 6">UMB0416</strain>
    </source>
</reference>
<name>A0A0X8K6Z8_FAUOS</name>
<dbReference type="Proteomes" id="UP000234914">
    <property type="component" value="Unassembled WGS sequence"/>
</dbReference>